<dbReference type="STRING" id="391625.PPSIR1_27778"/>
<dbReference type="OrthoDB" id="5519058at2"/>
<dbReference type="RefSeq" id="WP_006976407.1">
    <property type="nucleotide sequence ID" value="NZ_ABCS01000131.1"/>
</dbReference>
<name>A6GI71_9BACT</name>
<sequence>MLPSSQDLHPKSGARFVFEREDEAGLRYALLIYLPEQRLWRGGLRRDADGSATIEDESGAPVDAAAEGVDEALRWAFAEGLKLARVLRKDPKPRLTRWRG</sequence>
<evidence type="ECO:0000313" key="2">
    <source>
        <dbReference type="Proteomes" id="UP000005801"/>
    </source>
</evidence>
<gene>
    <name evidence="1" type="ORF">PPSIR1_27778</name>
</gene>
<dbReference type="EMBL" id="ABCS01000131">
    <property type="protein sequence ID" value="EDM74415.1"/>
    <property type="molecule type" value="Genomic_DNA"/>
</dbReference>
<comment type="caution">
    <text evidence="1">The sequence shown here is derived from an EMBL/GenBank/DDBJ whole genome shotgun (WGS) entry which is preliminary data.</text>
</comment>
<accession>A6GI71</accession>
<organism evidence="1 2">
    <name type="scientific">Plesiocystis pacifica SIR-1</name>
    <dbReference type="NCBI Taxonomy" id="391625"/>
    <lineage>
        <taxon>Bacteria</taxon>
        <taxon>Pseudomonadati</taxon>
        <taxon>Myxococcota</taxon>
        <taxon>Polyangia</taxon>
        <taxon>Nannocystales</taxon>
        <taxon>Nannocystaceae</taxon>
        <taxon>Plesiocystis</taxon>
    </lineage>
</organism>
<reference evidence="1 2" key="1">
    <citation type="submission" date="2007-06" db="EMBL/GenBank/DDBJ databases">
        <authorList>
            <person name="Shimkets L."/>
            <person name="Ferriera S."/>
            <person name="Johnson J."/>
            <person name="Kravitz S."/>
            <person name="Beeson K."/>
            <person name="Sutton G."/>
            <person name="Rogers Y.-H."/>
            <person name="Friedman R."/>
            <person name="Frazier M."/>
            <person name="Venter J.C."/>
        </authorList>
    </citation>
    <scope>NUCLEOTIDE SEQUENCE [LARGE SCALE GENOMIC DNA]</scope>
    <source>
        <strain evidence="1 2">SIR-1</strain>
    </source>
</reference>
<keyword evidence="2" id="KW-1185">Reference proteome</keyword>
<dbReference type="Proteomes" id="UP000005801">
    <property type="component" value="Unassembled WGS sequence"/>
</dbReference>
<evidence type="ECO:0000313" key="1">
    <source>
        <dbReference type="EMBL" id="EDM74415.1"/>
    </source>
</evidence>
<protein>
    <submittedName>
        <fullName evidence="1">Uncharacterized protein</fullName>
    </submittedName>
</protein>
<proteinExistence type="predicted"/>
<dbReference type="AlphaFoldDB" id="A6GI71"/>